<evidence type="ECO:0000256" key="2">
    <source>
        <dbReference type="ARBA" id="ARBA00022475"/>
    </source>
</evidence>
<proteinExistence type="predicted"/>
<evidence type="ECO:0000256" key="6">
    <source>
        <dbReference type="SAM" id="Phobius"/>
    </source>
</evidence>
<evidence type="ECO:0000256" key="5">
    <source>
        <dbReference type="ARBA" id="ARBA00023136"/>
    </source>
</evidence>
<reference evidence="7" key="1">
    <citation type="submission" date="2016-01" db="EMBL/GenBank/DDBJ databases">
        <authorList>
            <person name="Mcilroy J.S."/>
            <person name="Karst M S."/>
            <person name="Albertsen M."/>
        </authorList>
    </citation>
    <scope>NUCLEOTIDE SEQUENCE</scope>
    <source>
        <strain evidence="7">Cfx-K</strain>
    </source>
</reference>
<gene>
    <name evidence="7" type="ORF">CFX0092_A0677</name>
</gene>
<feature type="transmembrane region" description="Helical" evidence="6">
    <location>
        <begin position="314"/>
        <end position="337"/>
    </location>
</feature>
<keyword evidence="8" id="KW-1185">Reference proteome</keyword>
<name>A0A160T1Y7_9CHLR</name>
<evidence type="ECO:0000313" key="8">
    <source>
        <dbReference type="Proteomes" id="UP000215027"/>
    </source>
</evidence>
<keyword evidence="4 6" id="KW-1133">Transmembrane helix</keyword>
<dbReference type="GO" id="GO:0005886">
    <property type="term" value="C:plasma membrane"/>
    <property type="evidence" value="ECO:0007669"/>
    <property type="project" value="UniProtKB-SubCell"/>
</dbReference>
<organism evidence="7 8">
    <name type="scientific">Candidatus Promineifilum breve</name>
    <dbReference type="NCBI Taxonomy" id="1806508"/>
    <lineage>
        <taxon>Bacteria</taxon>
        <taxon>Bacillati</taxon>
        <taxon>Chloroflexota</taxon>
        <taxon>Ardenticatenia</taxon>
        <taxon>Candidatus Promineifilales</taxon>
        <taxon>Candidatus Promineifilaceae</taxon>
        <taxon>Candidatus Promineifilum</taxon>
    </lineage>
</organism>
<dbReference type="Proteomes" id="UP000215027">
    <property type="component" value="Chromosome I"/>
</dbReference>
<dbReference type="Pfam" id="PF03706">
    <property type="entry name" value="LPG_synthase_TM"/>
    <property type="match status" value="1"/>
</dbReference>
<evidence type="ECO:0000256" key="1">
    <source>
        <dbReference type="ARBA" id="ARBA00004651"/>
    </source>
</evidence>
<accession>A0A160T1Y7</accession>
<dbReference type="RefSeq" id="WP_157912871.1">
    <property type="nucleotide sequence ID" value="NZ_LN890655.1"/>
</dbReference>
<dbReference type="KEGG" id="pbf:CFX0092_A0677"/>
<dbReference type="NCBIfam" id="TIGR00374">
    <property type="entry name" value="flippase-like domain"/>
    <property type="match status" value="1"/>
</dbReference>
<dbReference type="EMBL" id="LN890655">
    <property type="protein sequence ID" value="CUS02555.2"/>
    <property type="molecule type" value="Genomic_DNA"/>
</dbReference>
<feature type="transmembrane region" description="Helical" evidence="6">
    <location>
        <begin position="17"/>
        <end position="36"/>
    </location>
</feature>
<dbReference type="InterPro" id="IPR022791">
    <property type="entry name" value="L-PG_synthase/AglD"/>
</dbReference>
<dbReference type="AlphaFoldDB" id="A0A160T1Y7"/>
<protein>
    <submittedName>
        <fullName evidence="7">Uncharacterized protein</fullName>
    </submittedName>
</protein>
<evidence type="ECO:0000256" key="3">
    <source>
        <dbReference type="ARBA" id="ARBA00022692"/>
    </source>
</evidence>
<feature type="transmembrane region" description="Helical" evidence="6">
    <location>
        <begin position="151"/>
        <end position="171"/>
    </location>
</feature>
<comment type="subcellular location">
    <subcellularLocation>
        <location evidence="1">Cell membrane</location>
        <topology evidence="1">Multi-pass membrane protein</topology>
    </subcellularLocation>
</comment>
<keyword evidence="3 6" id="KW-0812">Transmembrane</keyword>
<keyword evidence="5 6" id="KW-0472">Membrane</keyword>
<evidence type="ECO:0000313" key="7">
    <source>
        <dbReference type="EMBL" id="CUS02555.2"/>
    </source>
</evidence>
<sequence>MITNNATRPTHHAWRRYLPWLNLGLTVLLIIAGLWYLSTRVSLAAVGAALAGAKPFYVLLAVGLMLLTVALKGWRWQLMFPPERSPERPAERTPVSFAAAFWAVALGQYVNLIVPFLRLGEVARLYALNQESGASAGRALGTLVIEKTLDLIFFGLTILFILPFVILPDFINRPGPMLLLLPLLLLVVLYLLAYRTELVIRFWQRLIAPLPERPRALLMRLAVAGLEGLAALRDRRLTLATLLLSLAIAVLSVVLPYALFPALALPLTLLDAALIHIAVSIAITPPSTPAKIGVFNGAAALMLWQFGLTDETLIAGYAILLYLVVVGPQLLLGLIAASRTKWRWNAGIAAVPPAAPDQV</sequence>
<evidence type="ECO:0000256" key="4">
    <source>
        <dbReference type="ARBA" id="ARBA00022989"/>
    </source>
</evidence>
<keyword evidence="2" id="KW-1003">Cell membrane</keyword>
<feature type="transmembrane region" description="Helical" evidence="6">
    <location>
        <begin position="178"/>
        <end position="196"/>
    </location>
</feature>
<feature type="transmembrane region" description="Helical" evidence="6">
    <location>
        <begin position="239"/>
        <end position="258"/>
    </location>
</feature>
<dbReference type="PANTHER" id="PTHR39087">
    <property type="entry name" value="UPF0104 MEMBRANE PROTEIN MJ1595"/>
    <property type="match status" value="1"/>
</dbReference>
<dbReference type="PANTHER" id="PTHR39087:SF2">
    <property type="entry name" value="UPF0104 MEMBRANE PROTEIN MJ1595"/>
    <property type="match status" value="1"/>
</dbReference>
<feature type="transmembrane region" description="Helical" evidence="6">
    <location>
        <begin position="56"/>
        <end position="74"/>
    </location>
</feature>